<gene>
    <name evidence="1" type="ORF">K461DRAFT_140717</name>
</gene>
<accession>A0A9P4J0Z3</accession>
<dbReference type="Proteomes" id="UP000799439">
    <property type="component" value="Unassembled WGS sequence"/>
</dbReference>
<dbReference type="EMBL" id="ML996085">
    <property type="protein sequence ID" value="KAF2153458.1"/>
    <property type="molecule type" value="Genomic_DNA"/>
</dbReference>
<keyword evidence="2" id="KW-1185">Reference proteome</keyword>
<dbReference type="AlphaFoldDB" id="A0A9P4J0Z3"/>
<proteinExistence type="predicted"/>
<name>A0A9P4J0Z3_9PEZI</name>
<evidence type="ECO:0000313" key="1">
    <source>
        <dbReference type="EMBL" id="KAF2153458.1"/>
    </source>
</evidence>
<comment type="caution">
    <text evidence="1">The sequence shown here is derived from an EMBL/GenBank/DDBJ whole genome shotgun (WGS) entry which is preliminary data.</text>
</comment>
<organism evidence="1 2">
    <name type="scientific">Myriangium duriaei CBS 260.36</name>
    <dbReference type="NCBI Taxonomy" id="1168546"/>
    <lineage>
        <taxon>Eukaryota</taxon>
        <taxon>Fungi</taxon>
        <taxon>Dikarya</taxon>
        <taxon>Ascomycota</taxon>
        <taxon>Pezizomycotina</taxon>
        <taxon>Dothideomycetes</taxon>
        <taxon>Dothideomycetidae</taxon>
        <taxon>Myriangiales</taxon>
        <taxon>Myriangiaceae</taxon>
        <taxon>Myriangium</taxon>
    </lineage>
</organism>
<evidence type="ECO:0000313" key="2">
    <source>
        <dbReference type="Proteomes" id="UP000799439"/>
    </source>
</evidence>
<protein>
    <submittedName>
        <fullName evidence="1">Uncharacterized protein</fullName>
    </submittedName>
</protein>
<reference evidence="1" key="1">
    <citation type="journal article" date="2020" name="Stud. Mycol.">
        <title>101 Dothideomycetes genomes: a test case for predicting lifestyles and emergence of pathogens.</title>
        <authorList>
            <person name="Haridas S."/>
            <person name="Albert R."/>
            <person name="Binder M."/>
            <person name="Bloem J."/>
            <person name="Labutti K."/>
            <person name="Salamov A."/>
            <person name="Andreopoulos B."/>
            <person name="Baker S."/>
            <person name="Barry K."/>
            <person name="Bills G."/>
            <person name="Bluhm B."/>
            <person name="Cannon C."/>
            <person name="Castanera R."/>
            <person name="Culley D."/>
            <person name="Daum C."/>
            <person name="Ezra D."/>
            <person name="Gonzalez J."/>
            <person name="Henrissat B."/>
            <person name="Kuo A."/>
            <person name="Liang C."/>
            <person name="Lipzen A."/>
            <person name="Lutzoni F."/>
            <person name="Magnuson J."/>
            <person name="Mondo S."/>
            <person name="Nolan M."/>
            <person name="Ohm R."/>
            <person name="Pangilinan J."/>
            <person name="Park H.-J."/>
            <person name="Ramirez L."/>
            <person name="Alfaro M."/>
            <person name="Sun H."/>
            <person name="Tritt A."/>
            <person name="Yoshinaga Y."/>
            <person name="Zwiers L.-H."/>
            <person name="Turgeon B."/>
            <person name="Goodwin S."/>
            <person name="Spatafora J."/>
            <person name="Crous P."/>
            <person name="Grigoriev I."/>
        </authorList>
    </citation>
    <scope>NUCLEOTIDE SEQUENCE</scope>
    <source>
        <strain evidence="1">CBS 260.36</strain>
    </source>
</reference>
<sequence length="207" mass="22810">MHIVDKLLQAFVDVPKDPCQLDDLDSDRHTVHHGMRIFVSLESGLWILISGGLGSSHFLRDLEKRSCLGAGSNYRCGRVNNQIQESRRVNEIKKMTKLGVVAVRAAIAKGRSRKGTRRKRRLAHLTHWNTGHAATTSRRHHLYTPSAAGSRRGSTEAVVRCTSFRQRATSADPSASSLATFSLAETGETGHLPIVRSAPSRTRLQGP</sequence>